<dbReference type="InterPro" id="IPR000115">
    <property type="entry name" value="PRibGlycinamide_synth"/>
</dbReference>
<keyword evidence="16" id="KW-1185">Reference proteome</keyword>
<dbReference type="SUPFAM" id="SSF51246">
    <property type="entry name" value="Rudiment single hybrid motif"/>
    <property type="match status" value="1"/>
</dbReference>
<comment type="catalytic activity">
    <reaction evidence="12">
        <text>5-phospho-beta-D-ribosylamine + glycine + ATP = N(1)-(5-phospho-beta-D-ribosyl)glycinamide + ADP + phosphate + H(+)</text>
        <dbReference type="Rhea" id="RHEA:17453"/>
        <dbReference type="ChEBI" id="CHEBI:15378"/>
        <dbReference type="ChEBI" id="CHEBI:30616"/>
        <dbReference type="ChEBI" id="CHEBI:43474"/>
        <dbReference type="ChEBI" id="CHEBI:57305"/>
        <dbReference type="ChEBI" id="CHEBI:58681"/>
        <dbReference type="ChEBI" id="CHEBI:143788"/>
        <dbReference type="ChEBI" id="CHEBI:456216"/>
        <dbReference type="EC" id="6.3.4.13"/>
    </reaction>
</comment>
<dbReference type="InterPro" id="IPR011761">
    <property type="entry name" value="ATP-grasp"/>
</dbReference>
<name>A0ABS3F1B8_9PROT</name>
<dbReference type="InterPro" id="IPR037123">
    <property type="entry name" value="PRibGlycinamide_synth_C_sf"/>
</dbReference>
<dbReference type="PANTHER" id="PTHR43472">
    <property type="entry name" value="PHOSPHORIBOSYLAMINE--GLYCINE LIGASE"/>
    <property type="match status" value="1"/>
</dbReference>
<proteinExistence type="inferred from homology"/>
<dbReference type="Gene3D" id="3.30.1490.20">
    <property type="entry name" value="ATP-grasp fold, A domain"/>
    <property type="match status" value="1"/>
</dbReference>
<evidence type="ECO:0000256" key="7">
    <source>
        <dbReference type="ARBA" id="ARBA00022755"/>
    </source>
</evidence>
<evidence type="ECO:0000256" key="8">
    <source>
        <dbReference type="ARBA" id="ARBA00022840"/>
    </source>
</evidence>
<dbReference type="InterPro" id="IPR020559">
    <property type="entry name" value="PRibGlycinamide_synth_CS"/>
</dbReference>
<keyword evidence="7 12" id="KW-0658">Purine biosynthesis</keyword>
<dbReference type="InterPro" id="IPR020561">
    <property type="entry name" value="PRibGlycinamid_synth_ATP-grasp"/>
</dbReference>
<evidence type="ECO:0000256" key="4">
    <source>
        <dbReference type="ARBA" id="ARBA00013255"/>
    </source>
</evidence>
<comment type="cofactor">
    <cofactor evidence="2">
        <name>Mg(2+)</name>
        <dbReference type="ChEBI" id="CHEBI:18420"/>
    </cofactor>
</comment>
<keyword evidence="5 12" id="KW-0436">Ligase</keyword>
<dbReference type="Pfam" id="PF01071">
    <property type="entry name" value="GARS_A"/>
    <property type="match status" value="1"/>
</dbReference>
<dbReference type="PANTHER" id="PTHR43472:SF1">
    <property type="entry name" value="PHOSPHORIBOSYLAMINE--GLYCINE LIGASE, CHLOROPLASTIC"/>
    <property type="match status" value="1"/>
</dbReference>
<organism evidence="15 16">
    <name type="scientific">Sneathiella sedimenti</name>
    <dbReference type="NCBI Taxonomy" id="2816034"/>
    <lineage>
        <taxon>Bacteria</taxon>
        <taxon>Pseudomonadati</taxon>
        <taxon>Pseudomonadota</taxon>
        <taxon>Alphaproteobacteria</taxon>
        <taxon>Sneathiellales</taxon>
        <taxon>Sneathiellaceae</taxon>
        <taxon>Sneathiella</taxon>
    </lineage>
</organism>
<dbReference type="Pfam" id="PF02844">
    <property type="entry name" value="GARS_N"/>
    <property type="match status" value="1"/>
</dbReference>
<dbReference type="InterPro" id="IPR016185">
    <property type="entry name" value="PreATP-grasp_dom_sf"/>
</dbReference>
<dbReference type="SMART" id="SM01210">
    <property type="entry name" value="GARS_C"/>
    <property type="match status" value="1"/>
</dbReference>
<evidence type="ECO:0000256" key="10">
    <source>
        <dbReference type="ARBA" id="ARBA00042242"/>
    </source>
</evidence>
<dbReference type="SUPFAM" id="SSF56059">
    <property type="entry name" value="Glutathione synthetase ATP-binding domain-like"/>
    <property type="match status" value="1"/>
</dbReference>
<dbReference type="Gene3D" id="3.40.50.20">
    <property type="match status" value="1"/>
</dbReference>
<comment type="caution">
    <text evidence="15">The sequence shown here is derived from an EMBL/GenBank/DDBJ whole genome shotgun (WGS) entry which is preliminary data.</text>
</comment>
<comment type="pathway">
    <text evidence="3 12">Purine metabolism; IMP biosynthesis via de novo pathway; N(1)-(5-phospho-D-ribosyl)glycinamide from 5-phospho-alpha-D-ribose 1-diphosphate: step 2/2.</text>
</comment>
<dbReference type="Gene3D" id="3.30.470.20">
    <property type="entry name" value="ATP-grasp fold, B domain"/>
    <property type="match status" value="1"/>
</dbReference>
<evidence type="ECO:0000313" key="15">
    <source>
        <dbReference type="EMBL" id="MBO0332230.1"/>
    </source>
</evidence>
<dbReference type="Pfam" id="PF02843">
    <property type="entry name" value="GARS_C"/>
    <property type="match status" value="1"/>
</dbReference>
<dbReference type="InterPro" id="IPR013815">
    <property type="entry name" value="ATP_grasp_subdomain_1"/>
</dbReference>
<dbReference type="PROSITE" id="PS50975">
    <property type="entry name" value="ATP_GRASP"/>
    <property type="match status" value="1"/>
</dbReference>
<protein>
    <recommendedName>
        <fullName evidence="4 12">Phosphoribosylamine--glycine ligase</fullName>
        <ecNumber evidence="4 12">6.3.4.13</ecNumber>
    </recommendedName>
    <alternativeName>
        <fullName evidence="12">GARS</fullName>
    </alternativeName>
    <alternativeName>
        <fullName evidence="10 12">Glycinamide ribonucleotide synthetase</fullName>
    </alternativeName>
    <alternativeName>
        <fullName evidence="11 12">Phosphoribosylglycinamide synthetase</fullName>
    </alternativeName>
</protein>
<evidence type="ECO:0000256" key="1">
    <source>
        <dbReference type="ARBA" id="ARBA00001936"/>
    </source>
</evidence>
<reference evidence="15 16" key="1">
    <citation type="submission" date="2021-03" db="EMBL/GenBank/DDBJ databases">
        <title>Sneathiella sp. CAU 1612 isolated from Kang Won-do.</title>
        <authorList>
            <person name="Kim W."/>
        </authorList>
    </citation>
    <scope>NUCLEOTIDE SEQUENCE [LARGE SCALE GENOMIC DNA]</scope>
    <source>
        <strain evidence="15 16">CAU 1612</strain>
    </source>
</reference>
<keyword evidence="6 13" id="KW-0547">Nucleotide-binding</keyword>
<dbReference type="InterPro" id="IPR011054">
    <property type="entry name" value="Rudment_hybrid_motif"/>
</dbReference>
<comment type="cofactor">
    <cofactor evidence="1">
        <name>Mn(2+)</name>
        <dbReference type="ChEBI" id="CHEBI:29035"/>
    </cofactor>
</comment>
<gene>
    <name evidence="12 15" type="primary">purD</name>
    <name evidence="15" type="ORF">J0X12_01300</name>
</gene>
<dbReference type="GO" id="GO:0004637">
    <property type="term" value="F:phosphoribosylamine-glycine ligase activity"/>
    <property type="evidence" value="ECO:0007669"/>
    <property type="project" value="UniProtKB-EC"/>
</dbReference>
<feature type="domain" description="ATP-grasp" evidence="14">
    <location>
        <begin position="107"/>
        <end position="312"/>
    </location>
</feature>
<evidence type="ECO:0000256" key="3">
    <source>
        <dbReference type="ARBA" id="ARBA00005174"/>
    </source>
</evidence>
<dbReference type="InterPro" id="IPR020560">
    <property type="entry name" value="PRibGlycinamide_synth_C-dom"/>
</dbReference>
<dbReference type="Proteomes" id="UP000664761">
    <property type="component" value="Unassembled WGS sequence"/>
</dbReference>
<dbReference type="RefSeq" id="WP_207041188.1">
    <property type="nucleotide sequence ID" value="NZ_JAFLNC010000001.1"/>
</dbReference>
<dbReference type="EMBL" id="JAFLNC010000001">
    <property type="protein sequence ID" value="MBO0332230.1"/>
    <property type="molecule type" value="Genomic_DNA"/>
</dbReference>
<evidence type="ECO:0000313" key="16">
    <source>
        <dbReference type="Proteomes" id="UP000664761"/>
    </source>
</evidence>
<dbReference type="SMART" id="SM01209">
    <property type="entry name" value="GARS_A"/>
    <property type="match status" value="1"/>
</dbReference>
<dbReference type="HAMAP" id="MF_00138">
    <property type="entry name" value="GARS"/>
    <property type="match status" value="1"/>
</dbReference>
<evidence type="ECO:0000256" key="12">
    <source>
        <dbReference type="HAMAP-Rule" id="MF_00138"/>
    </source>
</evidence>
<evidence type="ECO:0000256" key="6">
    <source>
        <dbReference type="ARBA" id="ARBA00022741"/>
    </source>
</evidence>
<dbReference type="Gene3D" id="3.90.600.10">
    <property type="entry name" value="Phosphoribosylglycinamide synthetase, C-terminal domain"/>
    <property type="match status" value="1"/>
</dbReference>
<evidence type="ECO:0000256" key="5">
    <source>
        <dbReference type="ARBA" id="ARBA00022598"/>
    </source>
</evidence>
<accession>A0ABS3F1B8</accession>
<evidence type="ECO:0000256" key="11">
    <source>
        <dbReference type="ARBA" id="ARBA00042864"/>
    </source>
</evidence>
<dbReference type="EC" id="6.3.4.13" evidence="4 12"/>
<dbReference type="InterPro" id="IPR020562">
    <property type="entry name" value="PRibGlycinamide_synth_N"/>
</dbReference>
<sequence length="428" mass="45174">MKVLVIGSGGREHALCWALKKSPLVERLYCAPGNGGIEEIADCIDIGAEDIEGIVDFSRNEAMDFVVIGPEVPLVLGLADKLANAGIKSFGPSAAAAALEGSKGFMKDLCRENNIPTAAYERFDNADEAKAYVARNSLPIVIKADGLAAGKGVIIATTLSEANETIDDIFDGLFGGAGAEIVIEEFLEGEEASFFVLTDGENFLPLATAQDHKAVGDGDTGPNTGGMGAYSPAPVMTPEMIDATIDKIIKPTIAAMKSRGAPFTGVLYAGLMITKDGPKLIEYNVRFGDPECQVLCARMDSDLLPALIATSNKGLADIKLQWRDETALVVVMAADGYPGSYEKNTAIKGLDEAAAIDDVLVFHAGTKRDDDTVLAAGGRVLGITGIGKTVKHAQKNAYSGVNAIDWPQGFCRSDIGWRAIEREEQGTK</sequence>
<evidence type="ECO:0000256" key="2">
    <source>
        <dbReference type="ARBA" id="ARBA00001946"/>
    </source>
</evidence>
<dbReference type="NCBIfam" id="TIGR00877">
    <property type="entry name" value="purD"/>
    <property type="match status" value="1"/>
</dbReference>
<keyword evidence="8 13" id="KW-0067">ATP-binding</keyword>
<evidence type="ECO:0000256" key="9">
    <source>
        <dbReference type="ARBA" id="ARBA00038345"/>
    </source>
</evidence>
<comment type="similarity">
    <text evidence="9 12">Belongs to the GARS family.</text>
</comment>
<dbReference type="SUPFAM" id="SSF52440">
    <property type="entry name" value="PreATP-grasp domain"/>
    <property type="match status" value="1"/>
</dbReference>
<evidence type="ECO:0000259" key="14">
    <source>
        <dbReference type="PROSITE" id="PS50975"/>
    </source>
</evidence>
<dbReference type="PROSITE" id="PS00184">
    <property type="entry name" value="GARS"/>
    <property type="match status" value="1"/>
</dbReference>
<evidence type="ECO:0000256" key="13">
    <source>
        <dbReference type="PROSITE-ProRule" id="PRU00409"/>
    </source>
</evidence>